<accession>A0A2K3K2I7</accession>
<reference evidence="1 2" key="2">
    <citation type="journal article" date="2017" name="Front. Plant Sci.">
        <title>Gene Classification and Mining of Molecular Markers Useful in Red Clover (Trifolium pratense) Breeding.</title>
        <authorList>
            <person name="Istvanek J."/>
            <person name="Dluhosova J."/>
            <person name="Dluhos P."/>
            <person name="Patkova L."/>
            <person name="Nedelnik J."/>
            <person name="Repkova J."/>
        </authorList>
    </citation>
    <scope>NUCLEOTIDE SEQUENCE [LARGE SCALE GENOMIC DNA]</scope>
    <source>
        <strain evidence="2">cv. Tatra</strain>
        <tissue evidence="1">Young leaves</tissue>
    </source>
</reference>
<sequence length="39" mass="4315">MVLRLRDEKSKTDGRHARLQAAFMETGVVMIGALNDGNI</sequence>
<dbReference type="Proteomes" id="UP000236291">
    <property type="component" value="Unassembled WGS sequence"/>
</dbReference>
<organism evidence="1 2">
    <name type="scientific">Trifolium pratense</name>
    <name type="common">Red clover</name>
    <dbReference type="NCBI Taxonomy" id="57577"/>
    <lineage>
        <taxon>Eukaryota</taxon>
        <taxon>Viridiplantae</taxon>
        <taxon>Streptophyta</taxon>
        <taxon>Embryophyta</taxon>
        <taxon>Tracheophyta</taxon>
        <taxon>Spermatophyta</taxon>
        <taxon>Magnoliopsida</taxon>
        <taxon>eudicotyledons</taxon>
        <taxon>Gunneridae</taxon>
        <taxon>Pentapetalae</taxon>
        <taxon>rosids</taxon>
        <taxon>fabids</taxon>
        <taxon>Fabales</taxon>
        <taxon>Fabaceae</taxon>
        <taxon>Papilionoideae</taxon>
        <taxon>50 kb inversion clade</taxon>
        <taxon>NPAAA clade</taxon>
        <taxon>Hologalegina</taxon>
        <taxon>IRL clade</taxon>
        <taxon>Trifolieae</taxon>
        <taxon>Trifolium</taxon>
    </lineage>
</organism>
<comment type="caution">
    <text evidence="1">The sequence shown here is derived from an EMBL/GenBank/DDBJ whole genome shotgun (WGS) entry which is preliminary data.</text>
</comment>
<gene>
    <name evidence="1" type="ORF">L195_g051962</name>
</gene>
<name>A0A2K3K2I7_TRIPR</name>
<reference evidence="1 2" key="1">
    <citation type="journal article" date="2014" name="Am. J. Bot.">
        <title>Genome assembly and annotation for red clover (Trifolium pratense; Fabaceae).</title>
        <authorList>
            <person name="Istvanek J."/>
            <person name="Jaros M."/>
            <person name="Krenek A."/>
            <person name="Repkova J."/>
        </authorList>
    </citation>
    <scope>NUCLEOTIDE SEQUENCE [LARGE SCALE GENOMIC DNA]</scope>
    <source>
        <strain evidence="2">cv. Tatra</strain>
        <tissue evidence="1">Young leaves</tissue>
    </source>
</reference>
<evidence type="ECO:0000313" key="2">
    <source>
        <dbReference type="Proteomes" id="UP000236291"/>
    </source>
</evidence>
<dbReference type="AlphaFoldDB" id="A0A2K3K2I7"/>
<proteinExistence type="predicted"/>
<dbReference type="EMBL" id="ASHM01082930">
    <property type="protein sequence ID" value="PNX60498.1"/>
    <property type="molecule type" value="Genomic_DNA"/>
</dbReference>
<evidence type="ECO:0000313" key="1">
    <source>
        <dbReference type="EMBL" id="PNX60498.1"/>
    </source>
</evidence>
<feature type="non-terminal residue" evidence="1">
    <location>
        <position position="39"/>
    </location>
</feature>
<protein>
    <submittedName>
        <fullName evidence="1">Uncharacterized protein</fullName>
    </submittedName>
</protein>